<feature type="compositionally biased region" description="Polar residues" evidence="2">
    <location>
        <begin position="411"/>
        <end position="424"/>
    </location>
</feature>
<dbReference type="GeneID" id="14865742"/>
<proteinExistence type="predicted"/>
<gene>
    <name evidence="3" type="ORF">DFA_12284</name>
</gene>
<dbReference type="RefSeq" id="XP_004353919.1">
    <property type="nucleotide sequence ID" value="XM_004353867.1"/>
</dbReference>
<keyword evidence="4" id="KW-1185">Reference proteome</keyword>
<evidence type="ECO:0000256" key="2">
    <source>
        <dbReference type="SAM" id="MobiDB-lite"/>
    </source>
</evidence>
<sequence>MSQLQEQQQQQQSNSSNSSNVQGNGSPPPIEGDEDTDITDVLQEQLQLEMMNAITTFTTSSTTAAAAATTTVDNSNSNNNIPAVEEITTPTTTTTTTTTNQPPSPPPQPKEIGTLLDYCFDYILQNLENEEIKGLCDQIPTPLKENLFSDYTSKISNLPPSSPFPITSYPEDRYRDVQLVNRITCQRVIPLCFAMWSSLDYKYEKVRKLIEEESCDVNESDLEGFCPLHYAAIYGRIDACKLLLKHGADCTRKNNFGKTPADLAQDVKVQQMIKLRAFLFKKEEVKEMEQDLLAKRKHFEEFKRRKLIEDFQQFSNGLQKKGIESRKPLHHSISIIHLNNNNNHIGNNNNNNNINNNNNNNGNGQQQQQPTSLLQTSAHLIQPTATLPIHLNDPSTSSSQSSSSSSSTSSIENGSNISTPTFLEQQQQTTTISTNTDTTTETINVNNNNNNNNQSNSNSLSCLDPSLSSSSSSLSSSPSSTSTINNDNVFSMNNNSNNPFRTLIAQIDLPQPTSQSPLLNNHHHPSIHIHHQSSASISQVTHSLGNLTIAIPRSRPSNSAGPLPPQNNSPLDDSPQSNDGVGVGGDQHTTTTTTTTSTNNSSSSK</sequence>
<protein>
    <recommendedName>
        <fullName evidence="5">Ankyrin repeat-containing protein</fullName>
    </recommendedName>
</protein>
<dbReference type="STRING" id="1054147.F4QCY4"/>
<accession>F4QCY4</accession>
<evidence type="ECO:0000256" key="1">
    <source>
        <dbReference type="PROSITE-ProRule" id="PRU00023"/>
    </source>
</evidence>
<feature type="compositionally biased region" description="Polar residues" evidence="2">
    <location>
        <begin position="568"/>
        <end position="579"/>
    </location>
</feature>
<evidence type="ECO:0000313" key="3">
    <source>
        <dbReference type="EMBL" id="EGG14508.1"/>
    </source>
</evidence>
<reference evidence="4" key="1">
    <citation type="journal article" date="2011" name="Genome Res.">
        <title>Phylogeny-wide analysis of social amoeba genomes highlights ancient origins for complex intercellular communication.</title>
        <authorList>
            <person name="Heidel A.J."/>
            <person name="Lawal H.M."/>
            <person name="Felder M."/>
            <person name="Schilde C."/>
            <person name="Helps N.R."/>
            <person name="Tunggal B."/>
            <person name="Rivero F."/>
            <person name="John U."/>
            <person name="Schleicher M."/>
            <person name="Eichinger L."/>
            <person name="Platzer M."/>
            <person name="Noegel A.A."/>
            <person name="Schaap P."/>
            <person name="Gloeckner G."/>
        </authorList>
    </citation>
    <scope>NUCLEOTIDE SEQUENCE [LARGE SCALE GENOMIC DNA]</scope>
    <source>
        <strain evidence="4">SH3</strain>
    </source>
</reference>
<dbReference type="PANTHER" id="PTHR22677:SF4">
    <property type="entry name" value="USHER SYNDROME TYPE-1G PROTEIN-LIKE PROTEIN"/>
    <property type="match status" value="1"/>
</dbReference>
<organism evidence="3 4">
    <name type="scientific">Cavenderia fasciculata</name>
    <name type="common">Slime mold</name>
    <name type="synonym">Dictyostelium fasciculatum</name>
    <dbReference type="NCBI Taxonomy" id="261658"/>
    <lineage>
        <taxon>Eukaryota</taxon>
        <taxon>Amoebozoa</taxon>
        <taxon>Evosea</taxon>
        <taxon>Eumycetozoa</taxon>
        <taxon>Dictyostelia</taxon>
        <taxon>Acytosteliales</taxon>
        <taxon>Cavenderiaceae</taxon>
        <taxon>Cavenderia</taxon>
    </lineage>
</organism>
<feature type="region of interest" description="Disordered" evidence="2">
    <location>
        <begin position="511"/>
        <end position="605"/>
    </location>
</feature>
<feature type="compositionally biased region" description="Low complexity" evidence="2">
    <location>
        <begin position="589"/>
        <end position="605"/>
    </location>
</feature>
<feature type="compositionally biased region" description="Low complexity" evidence="2">
    <location>
        <begin position="425"/>
        <end position="493"/>
    </location>
</feature>
<dbReference type="Pfam" id="PF13857">
    <property type="entry name" value="Ank_5"/>
    <property type="match status" value="1"/>
</dbReference>
<feature type="repeat" description="ANK" evidence="1">
    <location>
        <begin position="223"/>
        <end position="255"/>
    </location>
</feature>
<dbReference type="PROSITE" id="PS50297">
    <property type="entry name" value="ANK_REP_REGION"/>
    <property type="match status" value="1"/>
</dbReference>
<dbReference type="InterPro" id="IPR039323">
    <property type="entry name" value="ANKRD_45/46/60"/>
</dbReference>
<dbReference type="Gene3D" id="1.25.40.20">
    <property type="entry name" value="Ankyrin repeat-containing domain"/>
    <property type="match status" value="1"/>
</dbReference>
<dbReference type="OMA" id="NAECCEV"/>
<feature type="region of interest" description="Disordered" evidence="2">
    <location>
        <begin position="344"/>
        <end position="372"/>
    </location>
</feature>
<dbReference type="PROSITE" id="PS50088">
    <property type="entry name" value="ANK_REPEAT"/>
    <property type="match status" value="1"/>
</dbReference>
<feature type="compositionally biased region" description="Low complexity" evidence="2">
    <location>
        <begin position="395"/>
        <end position="410"/>
    </location>
</feature>
<feature type="region of interest" description="Disordered" evidence="2">
    <location>
        <begin position="1"/>
        <end position="35"/>
    </location>
</feature>
<dbReference type="InterPro" id="IPR002110">
    <property type="entry name" value="Ankyrin_rpt"/>
</dbReference>
<dbReference type="EMBL" id="GL883029">
    <property type="protein sequence ID" value="EGG14508.1"/>
    <property type="molecule type" value="Genomic_DNA"/>
</dbReference>
<feature type="region of interest" description="Disordered" evidence="2">
    <location>
        <begin position="388"/>
        <end position="493"/>
    </location>
</feature>
<dbReference type="InterPro" id="IPR036770">
    <property type="entry name" value="Ankyrin_rpt-contain_sf"/>
</dbReference>
<feature type="compositionally biased region" description="Low complexity" evidence="2">
    <location>
        <begin position="344"/>
        <end position="369"/>
    </location>
</feature>
<dbReference type="SMART" id="SM00248">
    <property type="entry name" value="ANK"/>
    <property type="match status" value="2"/>
</dbReference>
<dbReference type="KEGG" id="dfa:DFA_12284"/>
<dbReference type="SUPFAM" id="SSF48403">
    <property type="entry name" value="Ankyrin repeat"/>
    <property type="match status" value="1"/>
</dbReference>
<keyword evidence="1" id="KW-0040">ANK repeat</keyword>
<feature type="compositionally biased region" description="Low complexity" evidence="2">
    <location>
        <begin position="88"/>
        <end position="101"/>
    </location>
</feature>
<feature type="compositionally biased region" description="Basic residues" evidence="2">
    <location>
        <begin position="521"/>
        <end position="531"/>
    </location>
</feature>
<feature type="compositionally biased region" description="Low complexity" evidence="2">
    <location>
        <begin position="1"/>
        <end position="25"/>
    </location>
</feature>
<dbReference type="AlphaFoldDB" id="F4QCY4"/>
<dbReference type="PANTHER" id="PTHR22677">
    <property type="entry name" value="ANKYRIN REPEAT DOMAIN-CONTAINING PROTEIN 60"/>
    <property type="match status" value="1"/>
</dbReference>
<name>F4QCY4_CACFS</name>
<feature type="region of interest" description="Disordered" evidence="2">
    <location>
        <begin position="87"/>
        <end position="108"/>
    </location>
</feature>
<dbReference type="OrthoDB" id="194358at2759"/>
<dbReference type="Proteomes" id="UP000007797">
    <property type="component" value="Unassembled WGS sequence"/>
</dbReference>
<evidence type="ECO:0000313" key="4">
    <source>
        <dbReference type="Proteomes" id="UP000007797"/>
    </source>
</evidence>
<evidence type="ECO:0008006" key="5">
    <source>
        <dbReference type="Google" id="ProtNLM"/>
    </source>
</evidence>